<reference evidence="6 7" key="1">
    <citation type="submission" date="2015-12" db="EMBL/GenBank/DDBJ databases">
        <title>Genome sequence of Mucilaginibacter gotjawali.</title>
        <authorList>
            <person name="Lee J.S."/>
            <person name="Lee K.C."/>
            <person name="Kim K.K."/>
            <person name="Lee B.W."/>
        </authorList>
    </citation>
    <scope>NUCLEOTIDE SEQUENCE [LARGE SCALE GENOMIC DNA]</scope>
    <source>
        <strain evidence="6 7">SA3-7</strain>
    </source>
</reference>
<dbReference type="GO" id="GO:0008270">
    <property type="term" value="F:zinc ion binding"/>
    <property type="evidence" value="ECO:0007669"/>
    <property type="project" value="UniProtKB-KW"/>
</dbReference>
<feature type="repeat" description="NHL" evidence="2">
    <location>
        <begin position="304"/>
        <end position="332"/>
    </location>
</feature>
<dbReference type="Gene3D" id="2.60.40.10">
    <property type="entry name" value="Immunoglobulins"/>
    <property type="match status" value="2"/>
</dbReference>
<dbReference type="Gene3D" id="2.60.40.1080">
    <property type="match status" value="1"/>
</dbReference>
<dbReference type="Pfam" id="PF01436">
    <property type="entry name" value="NHL"/>
    <property type="match status" value="2"/>
</dbReference>
<dbReference type="EC" id="2.7.11.1" evidence="6"/>
<sequence>MIATINARLKSITLKGFFVIFLMAAVFAGQARAGIPAPAPTVQADSVKISNLTAATATIRWTNGNGVFREVFVAQASSGNPAPSATRYSANSNFHSGTQIGTSGFYCVYAGIGSSVNISNLTGNTIYRVMVFEANGTSGTPVFNVTTAANNPINFTTTADARLSGLVVSSGTLSPSFSINTTSYTDSVSYASGGITITPTANDPLATVTVNGTTVNTGSASGTIALNIGDNTITVVSTSADNSSTLTTSVIVKRADSPPAFSYTSPAIYTQHKAGANLAPAISAGTVGAPGANYQYTIGSGFINPHGIAADATGNVYVTDAGNNAIKKIPAGGGAIITLNSTFNYPCGVAVDATGNIYVAGYNDNSVWEMAADGTNKRALGSGFNHPQGVAVDAAGNVYVADSQNNAIKEITTGGTILTLGSGFNNPVGIALDASANIYVCDALNNAVKKIPAGGGTPVTIATITGPSYIAAGNNGKIYITGFNGYVYIVPAAGGSQVAIGQNFSNTCGAAVDALNNIFIADWNTNLVTKISAFSGYYISPALPAGLNFDSTTGSVSGIPAAISPATNYTVKGYNYYGSGTANINLSVVYDVSLSNLTLSDGTLSPALAGGTTTYTASVGNATGNITVTPTATDANATITVNDTSVTSGTSSRSILLHTGTNSLSVVVTAPDGITKSTYIVTIIRAASSIATLRSLVSGGGVLDQDFSPATTSYTQTVPYSTGSITLTPTSTDPNAIITVNRNAVLSGSASGTINLSVGSNTITTTVMAPDGVTTKNYTLMITRAASLASISVDNTNRNNGFGDMDFEVAFEGNIAGLKTSNFSVITTGSLSASPQGVYGPYGPYSDGQGGELYYYYVAVTYSGASGTVALTMANTTGINPSAISGVPGTSSDVVTISPYPAPTLTIGTPSGSNTAVGPLSFPVTYSGENMSVTLAPGNINVSTSGTAAYGSVAVTGSGTSFNVTLSGISGNGQLSISIQPGTGNDDNGNSDSGGSSSTVNIINDASLANLVYSNGSLSPVFTSGTTAYSDTVASTISSIIVTATAADPSAVLKVNGATVESGATSDPIPLNPGSNVITTTVTAQDGVTTKTYTTNIIQAASTDATLISLSPGTGSFDQAFSPTTINYTETVPYAVSTISLTPVTSDVNTSVLTINGAAVGSGTTSGNIELNVGVNTITTIVVAQDGSTINFYTLTITRAASPDASLSSLVTGTGAFDQAFDPNTNAYTQNVSNDITGITLTPTTDDTNATITVNNVAVASGAASGNISLNIGTNVITTTVTAQDGVTTKSYTLTVNRAKTPATITFGSLAAKTYGDGDFTAGATSNNGDSALIYSSGNTAVAEVLNDGTIQIKGAGTTNITVSQEGDEKHLAASDVTQLLTVSPAALTITANNQTMNYGGPVPVLTATITGFVNGDTQENLSRQPAITTTASSSSAAGIYTITASGALDANYIIGYVNGSLTILPSADASLLSLAISSGSFTANGAGGYTASVGNAITAVTITPVSRNSNAVIKVGGVVVASGAASAAQPLNVGDNFITVIITAQDGTTTNSYAVTVKRAASANDNLSAIRLSPGTVLTTVAGADYKDYTASVNNNTSSIQVIPTTSVATSTITVNGAAVSSGVLSAPIALNVGVNTITTVVTAENGISTHTYVILVTRAASNNANLSSVKLSPATALTVDAGPDYKDYTASVSNAITSISVIPTTTVNTATVSVNGSIVATGTASAPIPLAVGINTITTLVTAQDGISTRSYVIRVTRAPNVNLTALSLNTGHLSPVFTQAITGYTSSVGNATASITLTAVAADPADTIRINGVIVPQGSASPDLPLSIGPNIITTTVKAPDGTVKYYTITLTRLPSPNLAILKLSSGSLSPAFAGGTTSYTAVVGYAVSFITVKPTTADPLATVTINGTTVATGTASGNIVLSPGDNVITATVTARDGVITKTYTVVVTRAINALNTVYQPISVSNPTAHPQMMGEEILVHQGLSPNGDGINDFLLIDGITGYPDNKLQIMNRSGALVFEAKGYDNSNKVFDGHSNKTGAMQLPGTYFYSLDYVANGTTIHKTGFIVLKY</sequence>
<dbReference type="Pfam" id="PF13585">
    <property type="entry name" value="CHU_C"/>
    <property type="match status" value="1"/>
</dbReference>
<evidence type="ECO:0000313" key="6">
    <source>
        <dbReference type="EMBL" id="BAU52147.1"/>
    </source>
</evidence>
<keyword evidence="1" id="KW-0677">Repeat</keyword>
<dbReference type="GO" id="GO:0004674">
    <property type="term" value="F:protein serine/threonine kinase activity"/>
    <property type="evidence" value="ECO:0007669"/>
    <property type="project" value="UniProtKB-EC"/>
</dbReference>
<dbReference type="Gene3D" id="3.30.160.710">
    <property type="match status" value="1"/>
</dbReference>
<dbReference type="InterPro" id="IPR011045">
    <property type="entry name" value="N2O_reductase_N"/>
</dbReference>
<feature type="region of interest" description="Disordered" evidence="3">
    <location>
        <begin position="977"/>
        <end position="998"/>
    </location>
</feature>
<keyword evidence="7" id="KW-1185">Reference proteome</keyword>
<feature type="domain" description="MBG" evidence="5">
    <location>
        <begin position="1388"/>
        <end position="1463"/>
    </location>
</feature>
<dbReference type="InterPro" id="IPR041286">
    <property type="entry name" value="MBG_2"/>
</dbReference>
<name>A0A120MXV7_9SPHI</name>
<feature type="compositionally biased region" description="Low complexity" evidence="3">
    <location>
        <begin position="982"/>
        <end position="998"/>
    </location>
</feature>
<dbReference type="PANTHER" id="PTHR24104:SF25">
    <property type="entry name" value="PROTEIN LIN-41"/>
    <property type="match status" value="1"/>
</dbReference>
<feature type="domain" description="Cadherin-like beta-sandwich-like" evidence="4">
    <location>
        <begin position="172"/>
        <end position="254"/>
    </location>
</feature>
<feature type="repeat" description="NHL" evidence="2">
    <location>
        <begin position="374"/>
        <end position="414"/>
    </location>
</feature>
<dbReference type="InterPro" id="IPR050952">
    <property type="entry name" value="TRIM-NHL_E3_ligases"/>
</dbReference>
<feature type="domain" description="Cadherin-like beta-sandwich-like" evidence="4">
    <location>
        <begin position="595"/>
        <end position="685"/>
    </location>
</feature>
<evidence type="ECO:0000313" key="7">
    <source>
        <dbReference type="Proteomes" id="UP000218263"/>
    </source>
</evidence>
<protein>
    <submittedName>
        <fullName evidence="6">Serine/threonine-protein kinase PknD</fullName>
        <ecNumber evidence="6">2.7.11.1</ecNumber>
    </submittedName>
</protein>
<evidence type="ECO:0000259" key="5">
    <source>
        <dbReference type="Pfam" id="PF18676"/>
    </source>
</evidence>
<dbReference type="EMBL" id="AP017313">
    <property type="protein sequence ID" value="BAU52147.1"/>
    <property type="molecule type" value="Genomic_DNA"/>
</dbReference>
<dbReference type="Pfam" id="PF12733">
    <property type="entry name" value="Cadherin-like"/>
    <property type="match status" value="11"/>
</dbReference>
<dbReference type="CDD" id="cd05819">
    <property type="entry name" value="NHL"/>
    <property type="match status" value="1"/>
</dbReference>
<evidence type="ECO:0000256" key="3">
    <source>
        <dbReference type="SAM" id="MobiDB-lite"/>
    </source>
</evidence>
<organism evidence="6 7">
    <name type="scientific">Mucilaginibacter gotjawali</name>
    <dbReference type="NCBI Taxonomy" id="1550579"/>
    <lineage>
        <taxon>Bacteria</taxon>
        <taxon>Pseudomonadati</taxon>
        <taxon>Bacteroidota</taxon>
        <taxon>Sphingobacteriia</taxon>
        <taxon>Sphingobacteriales</taxon>
        <taxon>Sphingobacteriaceae</taxon>
        <taxon>Mucilaginibacter</taxon>
    </lineage>
</organism>
<accession>A0A120MXV7</accession>
<evidence type="ECO:0000256" key="2">
    <source>
        <dbReference type="PROSITE-ProRule" id="PRU00504"/>
    </source>
</evidence>
<feature type="domain" description="Cadherin-like beta-sandwich-like" evidence="4">
    <location>
        <begin position="1588"/>
        <end position="1660"/>
    </location>
</feature>
<dbReference type="SUPFAM" id="SSF49373">
    <property type="entry name" value="Invasin/intimin cell-adhesion fragments"/>
    <property type="match status" value="1"/>
</dbReference>
<dbReference type="InterPro" id="IPR011042">
    <property type="entry name" value="6-blade_b-propeller_TolB-like"/>
</dbReference>
<dbReference type="SUPFAM" id="SSF101898">
    <property type="entry name" value="NHL repeat"/>
    <property type="match status" value="1"/>
</dbReference>
<feature type="domain" description="Cadherin-like beta-sandwich-like" evidence="4">
    <location>
        <begin position="1766"/>
        <end position="1856"/>
    </location>
</feature>
<feature type="domain" description="Cadherin-like beta-sandwich-like" evidence="4">
    <location>
        <begin position="1870"/>
        <end position="1953"/>
    </location>
</feature>
<dbReference type="InterPro" id="IPR001258">
    <property type="entry name" value="NHL_repeat"/>
</dbReference>
<dbReference type="PANTHER" id="PTHR24104">
    <property type="entry name" value="E3 UBIQUITIN-PROTEIN LIGASE NHLRC1-RELATED"/>
    <property type="match status" value="1"/>
</dbReference>
<feature type="domain" description="Cadherin-like beta-sandwich-like" evidence="4">
    <location>
        <begin position="1219"/>
        <end position="1298"/>
    </location>
</feature>
<feature type="domain" description="Cadherin-like beta-sandwich-like" evidence="4">
    <location>
        <begin position="1119"/>
        <end position="1199"/>
    </location>
</feature>
<evidence type="ECO:0000256" key="1">
    <source>
        <dbReference type="ARBA" id="ARBA00022737"/>
    </source>
</evidence>
<dbReference type="Gene3D" id="2.120.10.30">
    <property type="entry name" value="TolB, C-terminal domain"/>
    <property type="match status" value="1"/>
</dbReference>
<proteinExistence type="predicted"/>
<dbReference type="SUPFAM" id="SSF50974">
    <property type="entry name" value="Nitrous oxide reductase, N-terminal domain"/>
    <property type="match status" value="1"/>
</dbReference>
<feature type="domain" description="Cadherin-like beta-sandwich-like" evidence="4">
    <location>
        <begin position="706"/>
        <end position="784"/>
    </location>
</feature>
<keyword evidence="6" id="KW-0808">Transferase</keyword>
<evidence type="ECO:0000259" key="4">
    <source>
        <dbReference type="Pfam" id="PF12733"/>
    </source>
</evidence>
<dbReference type="Proteomes" id="UP000218263">
    <property type="component" value="Chromosome"/>
</dbReference>
<feature type="domain" description="Cadherin-like beta-sandwich-like" evidence="4">
    <location>
        <begin position="1475"/>
        <end position="1560"/>
    </location>
</feature>
<dbReference type="InterPro" id="IPR025883">
    <property type="entry name" value="Cadherin-like_domain"/>
</dbReference>
<dbReference type="InterPro" id="IPR013783">
    <property type="entry name" value="Ig-like_fold"/>
</dbReference>
<dbReference type="PROSITE" id="PS51125">
    <property type="entry name" value="NHL"/>
    <property type="match status" value="2"/>
</dbReference>
<dbReference type="Pfam" id="PF18676">
    <property type="entry name" value="MBG_2"/>
    <property type="match status" value="1"/>
</dbReference>
<feature type="domain" description="Cadherin-like beta-sandwich-like" evidence="4">
    <location>
        <begin position="1017"/>
        <end position="1098"/>
    </location>
</feature>
<keyword evidence="6" id="KW-0418">Kinase</keyword>
<dbReference type="OrthoDB" id="355609at2"/>
<feature type="domain" description="Cadherin-like beta-sandwich-like" evidence="4">
    <location>
        <begin position="1685"/>
        <end position="1760"/>
    </location>
</feature>
<dbReference type="KEGG" id="mgot:MgSA37_00297"/>
<dbReference type="InterPro" id="IPR008964">
    <property type="entry name" value="Invasin/intimin_cell_adhesion"/>
</dbReference>
<gene>
    <name evidence="6" type="primary">pknD_1</name>
    <name evidence="6" type="ORF">MgSA37_00297</name>
</gene>